<dbReference type="GeneID" id="94425898"/>
<dbReference type="Proteomes" id="UP000221165">
    <property type="component" value="Unassembled WGS sequence"/>
</dbReference>
<evidence type="ECO:0000256" key="1">
    <source>
        <dbReference type="SAM" id="MobiDB-lite"/>
    </source>
</evidence>
<evidence type="ECO:0000313" key="2">
    <source>
        <dbReference type="EMBL" id="PHJ23660.1"/>
    </source>
</evidence>
<evidence type="ECO:0000313" key="3">
    <source>
        <dbReference type="Proteomes" id="UP000221165"/>
    </source>
</evidence>
<feature type="compositionally biased region" description="Polar residues" evidence="1">
    <location>
        <begin position="182"/>
        <end position="207"/>
    </location>
</feature>
<dbReference type="OrthoDB" id="331158at2759"/>
<dbReference type="VEuPathDB" id="ToxoDB:CSUI_002487"/>
<dbReference type="AlphaFoldDB" id="A0A2C6KTR9"/>
<dbReference type="EMBL" id="MIGC01001043">
    <property type="protein sequence ID" value="PHJ23660.1"/>
    <property type="molecule type" value="Genomic_DNA"/>
</dbReference>
<feature type="compositionally biased region" description="Gly residues" evidence="1">
    <location>
        <begin position="232"/>
        <end position="241"/>
    </location>
</feature>
<feature type="compositionally biased region" description="Basic and acidic residues" evidence="1">
    <location>
        <begin position="321"/>
        <end position="338"/>
    </location>
</feature>
<keyword evidence="3" id="KW-1185">Reference proteome</keyword>
<organism evidence="2 3">
    <name type="scientific">Cystoisospora suis</name>
    <dbReference type="NCBI Taxonomy" id="483139"/>
    <lineage>
        <taxon>Eukaryota</taxon>
        <taxon>Sar</taxon>
        <taxon>Alveolata</taxon>
        <taxon>Apicomplexa</taxon>
        <taxon>Conoidasida</taxon>
        <taxon>Coccidia</taxon>
        <taxon>Eucoccidiorida</taxon>
        <taxon>Eimeriorina</taxon>
        <taxon>Sarcocystidae</taxon>
        <taxon>Cystoisospora</taxon>
    </lineage>
</organism>
<dbReference type="RefSeq" id="XP_067925335.1">
    <property type="nucleotide sequence ID" value="XM_068062687.1"/>
</dbReference>
<reference evidence="2 3" key="1">
    <citation type="journal article" date="2017" name="Int. J. Parasitol.">
        <title>The genome of the protozoan parasite Cystoisospora suis and a reverse vaccinology approach to identify vaccine candidates.</title>
        <authorList>
            <person name="Palmieri N."/>
            <person name="Shrestha A."/>
            <person name="Ruttkowski B."/>
            <person name="Beck T."/>
            <person name="Vogl C."/>
            <person name="Tomley F."/>
            <person name="Blake D.P."/>
            <person name="Joachim A."/>
        </authorList>
    </citation>
    <scope>NUCLEOTIDE SEQUENCE [LARGE SCALE GENOMIC DNA]</scope>
    <source>
        <strain evidence="2 3">Wien I</strain>
    </source>
</reference>
<gene>
    <name evidence="2" type="ORF">CSUI_002487</name>
</gene>
<accession>A0A2C6KTR9</accession>
<feature type="compositionally biased region" description="Basic residues" evidence="1">
    <location>
        <begin position="107"/>
        <end position="116"/>
    </location>
</feature>
<feature type="region of interest" description="Disordered" evidence="1">
    <location>
        <begin position="149"/>
        <end position="358"/>
    </location>
</feature>
<proteinExistence type="predicted"/>
<feature type="compositionally biased region" description="Polar residues" evidence="1">
    <location>
        <begin position="39"/>
        <end position="49"/>
    </location>
</feature>
<feature type="compositionally biased region" description="Basic and acidic residues" evidence="1">
    <location>
        <begin position="346"/>
        <end position="358"/>
    </location>
</feature>
<sequence length="405" mass="43107">MWSIFAPEALTSGGGRGGSGASSQHRDVGMGSVSKRSPDGSSVSVSKQTSLEEKEFPSGSTQQVTADEKGKRPNGQKVGAKQPQNGVVSRETEVNAEDDWVEAQSKRLGKSTKVQRKQLETLGDPQTILDAVWMLTQAYPSAVPTGELLALFPPSMSPPASVGAKSQPDRQKPNRRRPPLQGEQTQSSNAPQSTSTAPSISSQQGRSLNMRDPLSGSHLHRVKNMRPDSRGRYGGPRGAGAGVRLAYVQVDRSGGGGAPKGEPSSLAPAASPNKIQPRGVGEKGDPRPLSAGPPGTHPHSKRKGGQRILGSHRPAQYEPVIRNDKRGMDEDSRAERAPQRKAVTASEKRGAAEREDVGERVRRKLREAATVEELQAAVNEARAAGLTFEAQLGEKKLNKMTALLA</sequence>
<name>A0A2C6KTR9_9APIC</name>
<protein>
    <submittedName>
        <fullName evidence="2">Uncharacterized protein</fullName>
    </submittedName>
</protein>
<comment type="caution">
    <text evidence="2">The sequence shown here is derived from an EMBL/GenBank/DDBJ whole genome shotgun (WGS) entry which is preliminary data.</text>
</comment>
<feature type="region of interest" description="Disordered" evidence="1">
    <location>
        <begin position="1"/>
        <end position="124"/>
    </location>
</feature>